<name>A6G6K3_9BACT</name>
<organism evidence="3 4">
    <name type="scientific">Plesiocystis pacifica SIR-1</name>
    <dbReference type="NCBI Taxonomy" id="391625"/>
    <lineage>
        <taxon>Bacteria</taxon>
        <taxon>Pseudomonadati</taxon>
        <taxon>Myxococcota</taxon>
        <taxon>Polyangia</taxon>
        <taxon>Nannocystales</taxon>
        <taxon>Nannocystaceae</taxon>
        <taxon>Plesiocystis</taxon>
    </lineage>
</organism>
<evidence type="ECO:0000313" key="4">
    <source>
        <dbReference type="Proteomes" id="UP000005801"/>
    </source>
</evidence>
<reference evidence="3 4" key="1">
    <citation type="submission" date="2007-06" db="EMBL/GenBank/DDBJ databases">
        <authorList>
            <person name="Shimkets L."/>
            <person name="Ferriera S."/>
            <person name="Johnson J."/>
            <person name="Kravitz S."/>
            <person name="Beeson K."/>
            <person name="Sutton G."/>
            <person name="Rogers Y.-H."/>
            <person name="Friedman R."/>
            <person name="Frazier M."/>
            <person name="Venter J.C."/>
        </authorList>
    </citation>
    <scope>NUCLEOTIDE SEQUENCE [LARGE SCALE GENOMIC DNA]</scope>
    <source>
        <strain evidence="3 4">SIR-1</strain>
    </source>
</reference>
<evidence type="ECO:0000256" key="1">
    <source>
        <dbReference type="ARBA" id="ARBA00023002"/>
    </source>
</evidence>
<dbReference type="Gene3D" id="3.90.380.10">
    <property type="entry name" value="Naphthalene 1,2-dioxygenase Alpha Subunit, Chain A, domain 1"/>
    <property type="match status" value="1"/>
</dbReference>
<protein>
    <recommendedName>
        <fullName evidence="2">3-ketosteroid-9-alpha-monooxygenase oxygenase component-like C-terminal domain-containing protein</fullName>
    </recommendedName>
</protein>
<gene>
    <name evidence="3" type="ORF">PPSIR1_33234</name>
</gene>
<dbReference type="GO" id="GO:0016491">
    <property type="term" value="F:oxidoreductase activity"/>
    <property type="evidence" value="ECO:0007669"/>
    <property type="project" value="UniProtKB-KW"/>
</dbReference>
<dbReference type="GO" id="GO:0008203">
    <property type="term" value="P:cholesterol metabolic process"/>
    <property type="evidence" value="ECO:0007669"/>
    <property type="project" value="InterPro"/>
</dbReference>
<dbReference type="EMBL" id="ABCS01000030">
    <property type="protein sequence ID" value="EDM78480.1"/>
    <property type="molecule type" value="Genomic_DNA"/>
</dbReference>
<dbReference type="InterPro" id="IPR045605">
    <property type="entry name" value="KshA-like_C"/>
</dbReference>
<comment type="caution">
    <text evidence="3">The sequence shown here is derived from an EMBL/GenBank/DDBJ whole genome shotgun (WGS) entry which is preliminary data.</text>
</comment>
<dbReference type="Proteomes" id="UP000005801">
    <property type="component" value="Unassembled WGS sequence"/>
</dbReference>
<evidence type="ECO:0000259" key="2">
    <source>
        <dbReference type="Pfam" id="PF19298"/>
    </source>
</evidence>
<keyword evidence="1" id="KW-0560">Oxidoreductase</keyword>
<keyword evidence="4" id="KW-1185">Reference proteome</keyword>
<evidence type="ECO:0000313" key="3">
    <source>
        <dbReference type="EMBL" id="EDM78480.1"/>
    </source>
</evidence>
<dbReference type="STRING" id="391625.PPSIR1_33234"/>
<sequence>MTITPSWYFIGLARDARVGAAPRQSVVADRLLTLRRGQDGEARAELAGVSLPVCEYGPTLLAWLGGGEPRFSVPSFSCAGWLPMRWFHVDLHTRPELVMRDLADIEHFETVHGYAQIEVEQALAYEGSACTMKMAFGWDVGFAGLYIPSRLRSRVDGLGVQRTEVESLGGRLTSRHLVMPTPRLGGVTRVHAGYSVRLTDEGPLARAEAEVLLRYLGRSYRRDLERDAQLWRGESSHRPTRRQAMDDYQRWVDSLGQASAQARAS</sequence>
<proteinExistence type="predicted"/>
<dbReference type="RefSeq" id="WP_006972352.1">
    <property type="nucleotide sequence ID" value="NZ_ABCS01000030.1"/>
</dbReference>
<feature type="domain" description="3-ketosteroid-9-alpha-monooxygenase oxygenase component-like C-terminal" evidence="2">
    <location>
        <begin position="66"/>
        <end position="233"/>
    </location>
</feature>
<accession>A6G6K3</accession>
<dbReference type="Pfam" id="PF19298">
    <property type="entry name" value="KshA_C"/>
    <property type="match status" value="1"/>
</dbReference>
<dbReference type="AlphaFoldDB" id="A6G6K3"/>